<organism evidence="1 2">
    <name type="scientific">Dendrothele bispora (strain CBS 962.96)</name>
    <dbReference type="NCBI Taxonomy" id="1314807"/>
    <lineage>
        <taxon>Eukaryota</taxon>
        <taxon>Fungi</taxon>
        <taxon>Dikarya</taxon>
        <taxon>Basidiomycota</taxon>
        <taxon>Agaricomycotina</taxon>
        <taxon>Agaricomycetes</taxon>
        <taxon>Agaricomycetidae</taxon>
        <taxon>Agaricales</taxon>
        <taxon>Agaricales incertae sedis</taxon>
        <taxon>Dendrothele</taxon>
    </lineage>
</organism>
<reference evidence="1 2" key="1">
    <citation type="journal article" date="2019" name="Nat. Ecol. Evol.">
        <title>Megaphylogeny resolves global patterns of mushroom evolution.</title>
        <authorList>
            <person name="Varga T."/>
            <person name="Krizsan K."/>
            <person name="Foldi C."/>
            <person name="Dima B."/>
            <person name="Sanchez-Garcia M."/>
            <person name="Sanchez-Ramirez S."/>
            <person name="Szollosi G.J."/>
            <person name="Szarkandi J.G."/>
            <person name="Papp V."/>
            <person name="Albert L."/>
            <person name="Andreopoulos W."/>
            <person name="Angelini C."/>
            <person name="Antonin V."/>
            <person name="Barry K.W."/>
            <person name="Bougher N.L."/>
            <person name="Buchanan P."/>
            <person name="Buyck B."/>
            <person name="Bense V."/>
            <person name="Catcheside P."/>
            <person name="Chovatia M."/>
            <person name="Cooper J."/>
            <person name="Damon W."/>
            <person name="Desjardin D."/>
            <person name="Finy P."/>
            <person name="Geml J."/>
            <person name="Haridas S."/>
            <person name="Hughes K."/>
            <person name="Justo A."/>
            <person name="Karasinski D."/>
            <person name="Kautmanova I."/>
            <person name="Kiss B."/>
            <person name="Kocsube S."/>
            <person name="Kotiranta H."/>
            <person name="LaButti K.M."/>
            <person name="Lechner B.E."/>
            <person name="Liimatainen K."/>
            <person name="Lipzen A."/>
            <person name="Lukacs Z."/>
            <person name="Mihaltcheva S."/>
            <person name="Morgado L.N."/>
            <person name="Niskanen T."/>
            <person name="Noordeloos M.E."/>
            <person name="Ohm R.A."/>
            <person name="Ortiz-Santana B."/>
            <person name="Ovrebo C."/>
            <person name="Racz N."/>
            <person name="Riley R."/>
            <person name="Savchenko A."/>
            <person name="Shiryaev A."/>
            <person name="Soop K."/>
            <person name="Spirin V."/>
            <person name="Szebenyi C."/>
            <person name="Tomsovsky M."/>
            <person name="Tulloss R.E."/>
            <person name="Uehling J."/>
            <person name="Grigoriev I.V."/>
            <person name="Vagvolgyi C."/>
            <person name="Papp T."/>
            <person name="Martin F.M."/>
            <person name="Miettinen O."/>
            <person name="Hibbett D.S."/>
            <person name="Nagy L.G."/>
        </authorList>
    </citation>
    <scope>NUCLEOTIDE SEQUENCE [LARGE SCALE GENOMIC DNA]</scope>
    <source>
        <strain evidence="1 2">CBS 962.96</strain>
    </source>
</reference>
<sequence>RDVVTRWNYTHAMIRRGQLLRAAIDSWTFETPELRALVLTDVDWRLLGDIADILE</sequence>
<evidence type="ECO:0000313" key="1">
    <source>
        <dbReference type="EMBL" id="THV07173.1"/>
    </source>
</evidence>
<protein>
    <submittedName>
        <fullName evidence="1">Uncharacterized protein</fullName>
    </submittedName>
</protein>
<dbReference type="OrthoDB" id="3264316at2759"/>
<dbReference type="Proteomes" id="UP000297245">
    <property type="component" value="Unassembled WGS sequence"/>
</dbReference>
<gene>
    <name evidence="1" type="ORF">K435DRAFT_580314</name>
</gene>
<keyword evidence="2" id="KW-1185">Reference proteome</keyword>
<dbReference type="AlphaFoldDB" id="A0A4S8MV53"/>
<evidence type="ECO:0000313" key="2">
    <source>
        <dbReference type="Proteomes" id="UP000297245"/>
    </source>
</evidence>
<proteinExistence type="predicted"/>
<name>A0A4S8MV53_DENBC</name>
<feature type="non-terminal residue" evidence="1">
    <location>
        <position position="55"/>
    </location>
</feature>
<dbReference type="EMBL" id="ML179039">
    <property type="protein sequence ID" value="THV07173.1"/>
    <property type="molecule type" value="Genomic_DNA"/>
</dbReference>
<feature type="non-terminal residue" evidence="1">
    <location>
        <position position="1"/>
    </location>
</feature>
<accession>A0A4S8MV53</accession>